<dbReference type="EC" id="6.2.1.30" evidence="6 9"/>
<evidence type="ECO:0000256" key="9">
    <source>
        <dbReference type="PIRNR" id="PIRNR006444"/>
    </source>
</evidence>
<accession>A0A975AI43</accession>
<dbReference type="RefSeq" id="WP_207300421.1">
    <property type="nucleotide sequence ID" value="NZ_CP071444.1"/>
</dbReference>
<evidence type="ECO:0000259" key="11">
    <source>
        <dbReference type="Pfam" id="PF14535"/>
    </source>
</evidence>
<name>A0A975AI43_9FIRM</name>
<comment type="similarity">
    <text evidence="5 9">Belongs to the phenylacetyl-CoA ligase family.</text>
</comment>
<dbReference type="PANTHER" id="PTHR43439:SF1">
    <property type="entry name" value="PHENYLACETATE-COENZYME A LIGASE"/>
    <property type="match status" value="1"/>
</dbReference>
<feature type="domain" description="AMP-dependent ligase C-terminal" evidence="11">
    <location>
        <begin position="334"/>
        <end position="430"/>
    </location>
</feature>
<dbReference type="Pfam" id="PF14535">
    <property type="entry name" value="AMP-binding_C_2"/>
    <property type="match status" value="1"/>
</dbReference>
<dbReference type="InterPro" id="IPR011880">
    <property type="entry name" value="PA_CoA_ligase"/>
</dbReference>
<evidence type="ECO:0000256" key="6">
    <source>
        <dbReference type="ARBA" id="ARBA00066629"/>
    </source>
</evidence>
<dbReference type="InterPro" id="IPR045851">
    <property type="entry name" value="AMP-bd_C_sf"/>
</dbReference>
<keyword evidence="13" id="KW-1185">Reference proteome</keyword>
<comment type="function">
    <text evidence="9">Catalyzes the activation of phenylacetic acid (PA) to phenylacetyl-CoA (PA-CoA).</text>
</comment>
<evidence type="ECO:0000259" key="10">
    <source>
        <dbReference type="Pfam" id="PF00501"/>
    </source>
</evidence>
<evidence type="ECO:0000256" key="1">
    <source>
        <dbReference type="ARBA" id="ARBA00011245"/>
    </source>
</evidence>
<dbReference type="InterPro" id="IPR051414">
    <property type="entry name" value="Adenylate-forming_Reductase"/>
</dbReference>
<comment type="pathway">
    <text evidence="4 9">Aromatic compound metabolism; phenylacetate degradation.</text>
</comment>
<dbReference type="InterPro" id="IPR000873">
    <property type="entry name" value="AMP-dep_synth/lig_dom"/>
</dbReference>
<organism evidence="12 13">
    <name type="scientific">Alkalibacter rhizosphaerae</name>
    <dbReference type="NCBI Taxonomy" id="2815577"/>
    <lineage>
        <taxon>Bacteria</taxon>
        <taxon>Bacillati</taxon>
        <taxon>Bacillota</taxon>
        <taxon>Clostridia</taxon>
        <taxon>Eubacteriales</taxon>
        <taxon>Eubacteriaceae</taxon>
        <taxon>Alkalibacter</taxon>
    </lineage>
</organism>
<dbReference type="GO" id="GO:0010124">
    <property type="term" value="P:phenylacetate catabolic process"/>
    <property type="evidence" value="ECO:0007669"/>
    <property type="project" value="UniProtKB-UniRule"/>
</dbReference>
<dbReference type="FunFam" id="3.40.50.12780:FF:000016">
    <property type="entry name" value="Phenylacetate-coenzyme A ligase"/>
    <property type="match status" value="1"/>
</dbReference>
<comment type="catalytic activity">
    <reaction evidence="9">
        <text>2-phenylacetate + ATP + CoA = phenylacetyl-CoA + AMP + diphosphate</text>
        <dbReference type="Rhea" id="RHEA:20956"/>
        <dbReference type="ChEBI" id="CHEBI:18401"/>
        <dbReference type="ChEBI" id="CHEBI:30616"/>
        <dbReference type="ChEBI" id="CHEBI:33019"/>
        <dbReference type="ChEBI" id="CHEBI:57287"/>
        <dbReference type="ChEBI" id="CHEBI:57390"/>
        <dbReference type="ChEBI" id="CHEBI:456215"/>
        <dbReference type="EC" id="6.2.1.30"/>
    </reaction>
</comment>
<evidence type="ECO:0000256" key="7">
    <source>
        <dbReference type="ARBA" id="ARBA00068695"/>
    </source>
</evidence>
<dbReference type="GO" id="GO:0047475">
    <property type="term" value="F:phenylacetate-CoA ligase activity"/>
    <property type="evidence" value="ECO:0007669"/>
    <property type="project" value="UniProtKB-EC"/>
</dbReference>
<dbReference type="GO" id="GO:0000166">
    <property type="term" value="F:nucleotide binding"/>
    <property type="evidence" value="ECO:0007669"/>
    <property type="project" value="UniProtKB-KW"/>
</dbReference>
<dbReference type="Proteomes" id="UP000663499">
    <property type="component" value="Chromosome"/>
</dbReference>
<dbReference type="PIRSF" id="PIRSF006444">
    <property type="entry name" value="PaaK"/>
    <property type="match status" value="1"/>
</dbReference>
<evidence type="ECO:0000256" key="5">
    <source>
        <dbReference type="ARBA" id="ARBA00061566"/>
    </source>
</evidence>
<dbReference type="CDD" id="cd05913">
    <property type="entry name" value="PaaK"/>
    <property type="match status" value="1"/>
</dbReference>
<evidence type="ECO:0000256" key="3">
    <source>
        <dbReference type="ARBA" id="ARBA00022741"/>
    </source>
</evidence>
<dbReference type="SUPFAM" id="SSF56801">
    <property type="entry name" value="Acetyl-CoA synthetase-like"/>
    <property type="match status" value="1"/>
</dbReference>
<reference evidence="12" key="1">
    <citation type="submission" date="2021-03" db="EMBL/GenBank/DDBJ databases">
        <title>Alkalibacter marinus sp. nov., isolated from tidal flat sediment.</title>
        <authorList>
            <person name="Namirimu T."/>
            <person name="Yang J.-A."/>
            <person name="Yang S.-H."/>
            <person name="Kim Y.-J."/>
            <person name="Kwon K.K."/>
        </authorList>
    </citation>
    <scope>NUCLEOTIDE SEQUENCE</scope>
    <source>
        <strain evidence="12">ES005</strain>
    </source>
</reference>
<sequence>MIWSSLETLTRKEMESLQLEKLKHTVNRMYQNVEYFRNKMDHLHCKPEDIQSLEDIQRLPFSTKEDLRVNYPYGLFAVSRKEVVRIHASSGTTGKPTVVGYTKNDLKWWSQLIARLVSMAGATAEDTVQIAFKYGLFTGAFGLHYGLEELGAAVVPMSSGNTEKQLLLMKDFGTTALVSTPSYALHMGEVAQSMGMDPSKDLQVRLGLFGGEGSSEAMREKIQEIWGMLATENYGLSELIGPGVSGECSHLTGMHINEDFFYPEIIDPKTGEVLPPGEQGELVITTLQKEALPLIRYRTRDITRLTYEPCSCGRTTTRMEKISGRSDDMLVVKGVNLFPTQVEEVLRKFPALGPHYEITVEKVHHLDSLEIRVELNENLTLDSYQEFEKLEKGIRYELRIMLGLDAKISIVNPRTLQRFEGKAKRVFDLR</sequence>
<dbReference type="InterPro" id="IPR042099">
    <property type="entry name" value="ANL_N_sf"/>
</dbReference>
<dbReference type="Gene3D" id="3.40.50.12780">
    <property type="entry name" value="N-terminal domain of ligase-like"/>
    <property type="match status" value="1"/>
</dbReference>
<dbReference type="EMBL" id="CP071444">
    <property type="protein sequence ID" value="QSX09082.1"/>
    <property type="molecule type" value="Genomic_DNA"/>
</dbReference>
<dbReference type="Pfam" id="PF00501">
    <property type="entry name" value="AMP-binding"/>
    <property type="match status" value="1"/>
</dbReference>
<proteinExistence type="inferred from homology"/>
<feature type="domain" description="AMP-dependent synthetase/ligase" evidence="10">
    <location>
        <begin position="80"/>
        <end position="285"/>
    </location>
</feature>
<evidence type="ECO:0000256" key="4">
    <source>
        <dbReference type="ARBA" id="ARBA00060591"/>
    </source>
</evidence>
<dbReference type="Gene3D" id="3.30.300.30">
    <property type="match status" value="1"/>
</dbReference>
<keyword evidence="2 9" id="KW-0436">Ligase</keyword>
<evidence type="ECO:0000313" key="13">
    <source>
        <dbReference type="Proteomes" id="UP000663499"/>
    </source>
</evidence>
<evidence type="ECO:0000256" key="2">
    <source>
        <dbReference type="ARBA" id="ARBA00022598"/>
    </source>
</evidence>
<dbReference type="KEGG" id="alka:J0B03_03160"/>
<dbReference type="AlphaFoldDB" id="A0A975AI43"/>
<dbReference type="PANTHER" id="PTHR43439">
    <property type="entry name" value="PHENYLACETATE-COENZYME A LIGASE"/>
    <property type="match status" value="1"/>
</dbReference>
<gene>
    <name evidence="12" type="ORF">J0B03_03160</name>
</gene>
<protein>
    <recommendedName>
        <fullName evidence="7 9">Phenylacetate-coenzyme A ligase</fullName>
        <ecNumber evidence="6 9">6.2.1.30</ecNumber>
    </recommendedName>
    <alternativeName>
        <fullName evidence="8 9">Phenylacetyl-CoA ligase</fullName>
    </alternativeName>
</protein>
<evidence type="ECO:0000313" key="12">
    <source>
        <dbReference type="EMBL" id="QSX09082.1"/>
    </source>
</evidence>
<dbReference type="InterPro" id="IPR028154">
    <property type="entry name" value="AMP-dep_Lig_C"/>
</dbReference>
<comment type="subunit">
    <text evidence="1">Monomer.</text>
</comment>
<keyword evidence="3 9" id="KW-0547">Nucleotide-binding</keyword>
<evidence type="ECO:0000256" key="8">
    <source>
        <dbReference type="ARBA" id="ARBA00075111"/>
    </source>
</evidence>